<dbReference type="OrthoDB" id="9785340at2"/>
<feature type="transmembrane region" description="Helical" evidence="7">
    <location>
        <begin position="6"/>
        <end position="25"/>
    </location>
</feature>
<evidence type="ECO:0000256" key="6">
    <source>
        <dbReference type="RuleBase" id="RU003983"/>
    </source>
</evidence>
<feature type="transmembrane region" description="Helical" evidence="7">
    <location>
        <begin position="282"/>
        <end position="301"/>
    </location>
</feature>
<evidence type="ECO:0000313" key="9">
    <source>
        <dbReference type="EMBL" id="ANE81302.1"/>
    </source>
</evidence>
<feature type="transmembrane region" description="Helical" evidence="7">
    <location>
        <begin position="37"/>
        <end position="59"/>
    </location>
</feature>
<dbReference type="AlphaFoldDB" id="A0A172UQA4"/>
<keyword evidence="1 6" id="KW-0645">Protease</keyword>
<comment type="similarity">
    <text evidence="6">Belongs to the peptidase M48 family.</text>
</comment>
<proteinExistence type="inferred from homology"/>
<dbReference type="InterPro" id="IPR001915">
    <property type="entry name" value="Peptidase_M48"/>
</dbReference>
<keyword evidence="5 6" id="KW-0482">Metalloprotease</keyword>
<dbReference type="STRING" id="1682113.A7U43_20220"/>
<sequence length="304" mass="31548">MTAAVYLLGYGVLVTWLAPPLLSRLTQGGLNPLLSVTAWLTAVIGVLVTWAVAITLFTVNGLRALPDSPVLVVCLELLGLPEQVATPGLPGLLFAVAAGVIVSVGVGLKVGRSVLGLRSRSHRHAHTARLLGVPTDRPDVFLLDAQRPAAYCVVGRPNAIVVTTAAVQRLTGPQLDAVLAHENAHIAGRHHQVLMVLRALAATLGHLPLFPRAAVAVGELLEMCADDAAARRHGSRALVAGMIELAGPVQAAGLGVGASAIAVRANRLLVPPRQATVRRHRLLASATIAATAAAPVIINLICHH</sequence>
<dbReference type="GO" id="GO:0004222">
    <property type="term" value="F:metalloendopeptidase activity"/>
    <property type="evidence" value="ECO:0007669"/>
    <property type="project" value="InterPro"/>
</dbReference>
<evidence type="ECO:0000256" key="5">
    <source>
        <dbReference type="ARBA" id="ARBA00023049"/>
    </source>
</evidence>
<dbReference type="KEGG" id="madi:A7U43_20220"/>
<evidence type="ECO:0000256" key="2">
    <source>
        <dbReference type="ARBA" id="ARBA00022723"/>
    </source>
</evidence>
<keyword evidence="7" id="KW-0472">Membrane</keyword>
<evidence type="ECO:0000256" key="1">
    <source>
        <dbReference type="ARBA" id="ARBA00022670"/>
    </source>
</evidence>
<name>A0A172UQA4_9MYCO</name>
<dbReference type="RefSeq" id="WP_067998789.1">
    <property type="nucleotide sequence ID" value="NZ_CP015596.1"/>
</dbReference>
<protein>
    <submittedName>
        <fullName evidence="9">Peptidase M48, Ste24p</fullName>
    </submittedName>
</protein>
<dbReference type="InterPro" id="IPR052173">
    <property type="entry name" value="Beta-lactam_resp_regulator"/>
</dbReference>
<organism evidence="9 10">
    <name type="scientific">Mycobacterium adipatum</name>
    <dbReference type="NCBI Taxonomy" id="1682113"/>
    <lineage>
        <taxon>Bacteria</taxon>
        <taxon>Bacillati</taxon>
        <taxon>Actinomycetota</taxon>
        <taxon>Actinomycetes</taxon>
        <taxon>Mycobacteriales</taxon>
        <taxon>Mycobacteriaceae</taxon>
        <taxon>Mycobacterium</taxon>
    </lineage>
</organism>
<comment type="cofactor">
    <cofactor evidence="6">
        <name>Zn(2+)</name>
        <dbReference type="ChEBI" id="CHEBI:29105"/>
    </cofactor>
    <text evidence="6">Binds 1 zinc ion per subunit.</text>
</comment>
<accession>A0A172UQA4</accession>
<feature type="transmembrane region" description="Helical" evidence="7">
    <location>
        <begin position="91"/>
        <end position="111"/>
    </location>
</feature>
<evidence type="ECO:0000256" key="3">
    <source>
        <dbReference type="ARBA" id="ARBA00022801"/>
    </source>
</evidence>
<dbReference type="CDD" id="cd07326">
    <property type="entry name" value="M56_BlaR1_MecR1_like"/>
    <property type="match status" value="1"/>
</dbReference>
<keyword evidence="10" id="KW-1185">Reference proteome</keyword>
<evidence type="ECO:0000256" key="7">
    <source>
        <dbReference type="SAM" id="Phobius"/>
    </source>
</evidence>
<evidence type="ECO:0000256" key="4">
    <source>
        <dbReference type="ARBA" id="ARBA00022833"/>
    </source>
</evidence>
<dbReference type="Gene3D" id="3.30.2010.10">
    <property type="entry name" value="Metalloproteases ('zincins'), catalytic domain"/>
    <property type="match status" value="1"/>
</dbReference>
<dbReference type="GO" id="GO:0006508">
    <property type="term" value="P:proteolysis"/>
    <property type="evidence" value="ECO:0007669"/>
    <property type="project" value="UniProtKB-KW"/>
</dbReference>
<keyword evidence="7" id="KW-0812">Transmembrane</keyword>
<dbReference type="Proteomes" id="UP000077143">
    <property type="component" value="Chromosome"/>
</dbReference>
<feature type="domain" description="Peptidase M48" evidence="8">
    <location>
        <begin position="125"/>
        <end position="202"/>
    </location>
</feature>
<dbReference type="PANTHER" id="PTHR34978">
    <property type="entry name" value="POSSIBLE SENSOR-TRANSDUCER PROTEIN BLAR"/>
    <property type="match status" value="1"/>
</dbReference>
<evidence type="ECO:0000313" key="10">
    <source>
        <dbReference type="Proteomes" id="UP000077143"/>
    </source>
</evidence>
<keyword evidence="7" id="KW-1133">Transmembrane helix</keyword>
<keyword evidence="2" id="KW-0479">Metal-binding</keyword>
<dbReference type="EMBL" id="CP015596">
    <property type="protein sequence ID" value="ANE81302.1"/>
    <property type="molecule type" value="Genomic_DNA"/>
</dbReference>
<evidence type="ECO:0000259" key="8">
    <source>
        <dbReference type="Pfam" id="PF01435"/>
    </source>
</evidence>
<keyword evidence="4 6" id="KW-0862">Zinc</keyword>
<dbReference type="Pfam" id="PF01435">
    <property type="entry name" value="Peptidase_M48"/>
    <property type="match status" value="1"/>
</dbReference>
<dbReference type="PANTHER" id="PTHR34978:SF3">
    <property type="entry name" value="SLR0241 PROTEIN"/>
    <property type="match status" value="1"/>
</dbReference>
<keyword evidence="3 6" id="KW-0378">Hydrolase</keyword>
<dbReference type="GO" id="GO:0046872">
    <property type="term" value="F:metal ion binding"/>
    <property type="evidence" value="ECO:0007669"/>
    <property type="project" value="UniProtKB-KW"/>
</dbReference>
<gene>
    <name evidence="9" type="ORF">A7U43_20220</name>
</gene>
<reference evidence="9 10" key="1">
    <citation type="submission" date="2016-05" db="EMBL/GenBank/DDBJ databases">
        <title>Complete genome sequence of a phthalic acid esters degrading Mycobacterium sp. YC-RL4.</title>
        <authorList>
            <person name="Ren L."/>
            <person name="Fan S."/>
            <person name="Ruth N."/>
            <person name="Jia Y."/>
            <person name="Wang J."/>
            <person name="Qiao C."/>
        </authorList>
    </citation>
    <scope>NUCLEOTIDE SEQUENCE [LARGE SCALE GENOMIC DNA]</scope>
    <source>
        <strain evidence="9 10">YC-RL4</strain>
    </source>
</reference>